<reference evidence="1" key="2">
    <citation type="journal article" date="2015" name="Data Brief">
        <title>Shoot transcriptome of the giant reed, Arundo donax.</title>
        <authorList>
            <person name="Barrero R.A."/>
            <person name="Guerrero F.D."/>
            <person name="Moolhuijzen P."/>
            <person name="Goolsby J.A."/>
            <person name="Tidwell J."/>
            <person name="Bellgard S.E."/>
            <person name="Bellgard M.I."/>
        </authorList>
    </citation>
    <scope>NUCLEOTIDE SEQUENCE</scope>
    <source>
        <tissue evidence="1">Shoot tissue taken approximately 20 cm above the soil surface</tissue>
    </source>
</reference>
<sequence>MPHTRTSVQEAEICNLLKKKEGKQGTKYFNV</sequence>
<dbReference type="AlphaFoldDB" id="A0A0A9FHD6"/>
<accession>A0A0A9FHD6</accession>
<protein>
    <submittedName>
        <fullName evidence="1">Uncharacterized protein</fullName>
    </submittedName>
</protein>
<organism evidence="1">
    <name type="scientific">Arundo donax</name>
    <name type="common">Giant reed</name>
    <name type="synonym">Donax arundinaceus</name>
    <dbReference type="NCBI Taxonomy" id="35708"/>
    <lineage>
        <taxon>Eukaryota</taxon>
        <taxon>Viridiplantae</taxon>
        <taxon>Streptophyta</taxon>
        <taxon>Embryophyta</taxon>
        <taxon>Tracheophyta</taxon>
        <taxon>Spermatophyta</taxon>
        <taxon>Magnoliopsida</taxon>
        <taxon>Liliopsida</taxon>
        <taxon>Poales</taxon>
        <taxon>Poaceae</taxon>
        <taxon>PACMAD clade</taxon>
        <taxon>Arundinoideae</taxon>
        <taxon>Arundineae</taxon>
        <taxon>Arundo</taxon>
    </lineage>
</organism>
<proteinExistence type="predicted"/>
<dbReference type="EMBL" id="GBRH01185426">
    <property type="protein sequence ID" value="JAE12470.1"/>
    <property type="molecule type" value="Transcribed_RNA"/>
</dbReference>
<name>A0A0A9FHD6_ARUDO</name>
<reference evidence="1" key="1">
    <citation type="submission" date="2014-09" db="EMBL/GenBank/DDBJ databases">
        <authorList>
            <person name="Magalhaes I.L.F."/>
            <person name="Oliveira U."/>
            <person name="Santos F.R."/>
            <person name="Vidigal T.H.D.A."/>
            <person name="Brescovit A.D."/>
            <person name="Santos A.J."/>
        </authorList>
    </citation>
    <scope>NUCLEOTIDE SEQUENCE</scope>
    <source>
        <tissue evidence="1">Shoot tissue taken approximately 20 cm above the soil surface</tissue>
    </source>
</reference>
<evidence type="ECO:0000313" key="1">
    <source>
        <dbReference type="EMBL" id="JAE12470.1"/>
    </source>
</evidence>